<evidence type="ECO:0000256" key="1">
    <source>
        <dbReference type="SAM" id="MobiDB-lite"/>
    </source>
</evidence>
<organism evidence="2 3">
    <name type="scientific">Phialocephala subalpina</name>
    <dbReference type="NCBI Taxonomy" id="576137"/>
    <lineage>
        <taxon>Eukaryota</taxon>
        <taxon>Fungi</taxon>
        <taxon>Dikarya</taxon>
        <taxon>Ascomycota</taxon>
        <taxon>Pezizomycotina</taxon>
        <taxon>Leotiomycetes</taxon>
        <taxon>Helotiales</taxon>
        <taxon>Mollisiaceae</taxon>
        <taxon>Phialocephala</taxon>
        <taxon>Phialocephala fortinii species complex</taxon>
    </lineage>
</organism>
<feature type="compositionally biased region" description="Low complexity" evidence="1">
    <location>
        <begin position="37"/>
        <end position="46"/>
    </location>
</feature>
<evidence type="ECO:0000313" key="2">
    <source>
        <dbReference type="EMBL" id="CZR55429.1"/>
    </source>
</evidence>
<dbReference type="Proteomes" id="UP000184330">
    <property type="component" value="Unassembled WGS sequence"/>
</dbReference>
<dbReference type="OrthoDB" id="3534625at2759"/>
<name>A0A1L7WRP6_9HELO</name>
<sequence>MESTTATNSSYRASQYLAEPEDVGLVLPKDYLNKPPSTSSSTSVSSREGSPVDEAFPKQAASFFDSVSPEGFPKPKSHLKTQPWRSLLEDLQPRSSNGRAIVACPKKCVYGSNNLGGL</sequence>
<dbReference type="EMBL" id="FJOG01000006">
    <property type="protein sequence ID" value="CZR55429.1"/>
    <property type="molecule type" value="Genomic_DNA"/>
</dbReference>
<reference evidence="2 3" key="1">
    <citation type="submission" date="2016-03" db="EMBL/GenBank/DDBJ databases">
        <authorList>
            <person name="Ploux O."/>
        </authorList>
    </citation>
    <scope>NUCLEOTIDE SEQUENCE [LARGE SCALE GENOMIC DNA]</scope>
    <source>
        <strain evidence="2 3">UAMH 11012</strain>
    </source>
</reference>
<proteinExistence type="predicted"/>
<keyword evidence="3" id="KW-1185">Reference proteome</keyword>
<feature type="region of interest" description="Disordered" evidence="1">
    <location>
        <begin position="27"/>
        <end position="55"/>
    </location>
</feature>
<dbReference type="AlphaFoldDB" id="A0A1L7WRP6"/>
<protein>
    <submittedName>
        <fullName evidence="2">Uncharacterized protein</fullName>
    </submittedName>
</protein>
<evidence type="ECO:0000313" key="3">
    <source>
        <dbReference type="Proteomes" id="UP000184330"/>
    </source>
</evidence>
<accession>A0A1L7WRP6</accession>
<gene>
    <name evidence="2" type="ORF">PAC_05317</name>
</gene>